<feature type="region of interest" description="Disordered" evidence="1">
    <location>
        <begin position="70"/>
        <end position="89"/>
    </location>
</feature>
<accession>A0A7S0ZFG5</accession>
<organism evidence="2">
    <name type="scientific">Timspurckia oligopyrenoides</name>
    <dbReference type="NCBI Taxonomy" id="708627"/>
    <lineage>
        <taxon>Eukaryota</taxon>
        <taxon>Rhodophyta</taxon>
        <taxon>Bangiophyceae</taxon>
        <taxon>Porphyridiales</taxon>
        <taxon>Porphyridiaceae</taxon>
        <taxon>Timspurckia</taxon>
    </lineage>
</organism>
<feature type="compositionally biased region" description="Low complexity" evidence="1">
    <location>
        <begin position="74"/>
        <end position="85"/>
    </location>
</feature>
<proteinExistence type="predicted"/>
<name>A0A7S0ZFG5_9RHOD</name>
<protein>
    <submittedName>
        <fullName evidence="2">Uncharacterized protein</fullName>
    </submittedName>
</protein>
<dbReference type="AlphaFoldDB" id="A0A7S0ZFG5"/>
<gene>
    <name evidence="2" type="ORF">TOLI1172_LOCUS4529</name>
</gene>
<feature type="region of interest" description="Disordered" evidence="1">
    <location>
        <begin position="101"/>
        <end position="130"/>
    </location>
</feature>
<evidence type="ECO:0000313" key="2">
    <source>
        <dbReference type="EMBL" id="CAD8820140.1"/>
    </source>
</evidence>
<evidence type="ECO:0000256" key="1">
    <source>
        <dbReference type="SAM" id="MobiDB-lite"/>
    </source>
</evidence>
<dbReference type="EMBL" id="HBFP01006345">
    <property type="protein sequence ID" value="CAD8820140.1"/>
    <property type="molecule type" value="Transcribed_RNA"/>
</dbReference>
<sequence length="130" mass="14163">MAFESVVELCEGRLAAFTIAPGFADRSREDRVAAGFSSFDDLESVVSFESERESCERACGIRGESGFLPTRTHSSVGSEGSSSGEWTEAFESSANKKSMTLKLKEINSRRSGGPRKSVGGMLKKVMSRWH</sequence>
<reference evidence="2" key="1">
    <citation type="submission" date="2021-01" db="EMBL/GenBank/DDBJ databases">
        <authorList>
            <person name="Corre E."/>
            <person name="Pelletier E."/>
            <person name="Niang G."/>
            <person name="Scheremetjew M."/>
            <person name="Finn R."/>
            <person name="Kale V."/>
            <person name="Holt S."/>
            <person name="Cochrane G."/>
            <person name="Meng A."/>
            <person name="Brown T."/>
            <person name="Cohen L."/>
        </authorList>
    </citation>
    <scope>NUCLEOTIDE SEQUENCE</scope>
    <source>
        <strain evidence="2">CCMP3278</strain>
    </source>
</reference>